<evidence type="ECO:0000256" key="2">
    <source>
        <dbReference type="ARBA" id="ARBA00004496"/>
    </source>
</evidence>
<name>A0A0D2WLT9_CAPO3</name>
<dbReference type="InterPro" id="IPR000687">
    <property type="entry name" value="RIO_kinase"/>
</dbReference>
<dbReference type="InterPro" id="IPR036390">
    <property type="entry name" value="WH_DNA-bd_sf"/>
</dbReference>
<evidence type="ECO:0000256" key="6">
    <source>
        <dbReference type="ARBA" id="ARBA00022517"/>
    </source>
</evidence>
<dbReference type="SUPFAM" id="SSF46785">
    <property type="entry name" value="Winged helix' DNA-binding domain"/>
    <property type="match status" value="1"/>
</dbReference>
<evidence type="ECO:0000256" key="7">
    <source>
        <dbReference type="ARBA" id="ARBA00022527"/>
    </source>
</evidence>
<evidence type="ECO:0000256" key="8">
    <source>
        <dbReference type="ARBA" id="ARBA00022553"/>
    </source>
</evidence>
<keyword evidence="12 21" id="KW-0418">Kinase</keyword>
<evidence type="ECO:0000313" key="22">
    <source>
        <dbReference type="Proteomes" id="UP000008743"/>
    </source>
</evidence>
<evidence type="ECO:0000256" key="9">
    <source>
        <dbReference type="ARBA" id="ARBA00022679"/>
    </source>
</evidence>
<dbReference type="InterPro" id="IPR030484">
    <property type="entry name" value="Rio2"/>
</dbReference>
<feature type="compositionally biased region" description="Acidic residues" evidence="19">
    <location>
        <begin position="351"/>
        <end position="361"/>
    </location>
</feature>
<dbReference type="CDD" id="cd05144">
    <property type="entry name" value="RIO2_C"/>
    <property type="match status" value="1"/>
</dbReference>
<dbReference type="EC" id="2.7.11.1" evidence="4"/>
<evidence type="ECO:0000256" key="11">
    <source>
        <dbReference type="ARBA" id="ARBA00022741"/>
    </source>
</evidence>
<comment type="cofactor">
    <cofactor evidence="1">
        <name>Mg(2+)</name>
        <dbReference type="ChEBI" id="CHEBI:18420"/>
    </cofactor>
</comment>
<comment type="catalytic activity">
    <reaction evidence="15">
        <text>L-threonyl-[protein] + ATP = O-phospho-L-threonyl-[protein] + ADP + H(+)</text>
        <dbReference type="Rhea" id="RHEA:46608"/>
        <dbReference type="Rhea" id="RHEA-COMP:11060"/>
        <dbReference type="Rhea" id="RHEA-COMP:11605"/>
        <dbReference type="ChEBI" id="CHEBI:15378"/>
        <dbReference type="ChEBI" id="CHEBI:30013"/>
        <dbReference type="ChEBI" id="CHEBI:30616"/>
        <dbReference type="ChEBI" id="CHEBI:61977"/>
        <dbReference type="ChEBI" id="CHEBI:456216"/>
        <dbReference type="EC" id="2.7.11.1"/>
    </reaction>
</comment>
<keyword evidence="22" id="KW-1185">Reference proteome</keyword>
<dbReference type="GO" id="GO:0005524">
    <property type="term" value="F:ATP binding"/>
    <property type="evidence" value="ECO:0007669"/>
    <property type="project" value="UniProtKB-KW"/>
</dbReference>
<comment type="subcellular location">
    <subcellularLocation>
        <location evidence="2">Cytoplasm</location>
    </subcellularLocation>
</comment>
<dbReference type="PANTHER" id="PTHR45852:SF1">
    <property type="entry name" value="SERINE_THREONINE-PROTEIN KINASE RIO2"/>
    <property type="match status" value="1"/>
</dbReference>
<dbReference type="InParanoid" id="A0A0D2WLT9"/>
<keyword evidence="5" id="KW-0963">Cytoplasm</keyword>
<evidence type="ECO:0000256" key="13">
    <source>
        <dbReference type="ARBA" id="ARBA00022840"/>
    </source>
</evidence>
<evidence type="ECO:0000256" key="5">
    <source>
        <dbReference type="ARBA" id="ARBA00022490"/>
    </source>
</evidence>
<keyword evidence="10" id="KW-0479">Metal-binding</keyword>
<dbReference type="InterPro" id="IPR011009">
    <property type="entry name" value="Kinase-like_dom_sf"/>
</dbReference>
<feature type="region of interest" description="Disordered" evidence="19">
    <location>
        <begin position="318"/>
        <end position="373"/>
    </location>
</feature>
<dbReference type="eggNOG" id="KOG2268">
    <property type="taxonomic scope" value="Eukaryota"/>
</dbReference>
<keyword evidence="8" id="KW-0597">Phosphoprotein</keyword>
<feature type="compositionally biased region" description="Acidic residues" evidence="19">
    <location>
        <begin position="328"/>
        <end position="343"/>
    </location>
</feature>
<dbReference type="RefSeq" id="XP_004349463.1">
    <property type="nucleotide sequence ID" value="XM_004349413.2"/>
</dbReference>
<organism evidence="21 22">
    <name type="scientific">Capsaspora owczarzaki (strain ATCC 30864)</name>
    <dbReference type="NCBI Taxonomy" id="595528"/>
    <lineage>
        <taxon>Eukaryota</taxon>
        <taxon>Filasterea</taxon>
        <taxon>Capsaspora</taxon>
    </lineage>
</organism>
<feature type="compositionally biased region" description="Basic residues" evidence="19">
    <location>
        <begin position="560"/>
        <end position="569"/>
    </location>
</feature>
<feature type="compositionally biased region" description="Basic and acidic residues" evidence="19">
    <location>
        <begin position="592"/>
        <end position="604"/>
    </location>
</feature>
<dbReference type="Gene3D" id="1.10.10.10">
    <property type="entry name" value="Winged helix-like DNA-binding domain superfamily/Winged helix DNA-binding domain"/>
    <property type="match status" value="1"/>
</dbReference>
<dbReference type="GO" id="GO:0046872">
    <property type="term" value="F:metal ion binding"/>
    <property type="evidence" value="ECO:0007669"/>
    <property type="project" value="UniProtKB-KW"/>
</dbReference>
<dbReference type="GO" id="GO:0005634">
    <property type="term" value="C:nucleus"/>
    <property type="evidence" value="ECO:0007669"/>
    <property type="project" value="TreeGrafter"/>
</dbReference>
<sequence>MGKLNVQKLRYLSRDEFRVLTALEMGSKNHEVVPTTLISHIAGLKHGGARKLLIELTRHKLVAYDNSKYSGYRLTYPGYDYLALKTMANRNSLSSVGNQIGVGKESDIYIVANEADEQMALKLQRLGRVSFRKVKEKRDYLGKATSASWLYLSRLAATKEFAYMKALYDHDFPVPKPIDFNRHCVIMQLVNAYPLTQVQEVGDVPRLYNDLMNLIVRLASYGLIHGDFNEFNLLIDDEQRVTLIDFPQMVSTSHENAEYYFDRDVTCIREFFARKFHYEAAYPRFRDHTTRAVNLDIDLSASGFSRADDELLQQAFAARAAAPSGDDDHQDDDDDDDDDEELDPTQLGSASDEDDDEDDEASADKTRTASSSSSAAAAAAAAAAATSSSAAPVERVTISLTDANAAANNANVPAHSLHLSKQWLNSISKDMVSLSMLHDAEGEPILAMPLPDAELPADVVAAMAAATLAAAAASSSSSSSEPASADATDPAAAPQQVEPVAATGAPQSLVAQEDEQLPENGNKNFKPFRNGAPTTAPGRAGRAPSTASSTLSVDPDQIRARVKRQLHKKAASEVRVKDSKNDAKNRDRRRTKMEARQGTEEADW</sequence>
<dbReference type="InterPro" id="IPR015285">
    <property type="entry name" value="RIO2_wHTH_N"/>
</dbReference>
<dbReference type="EMBL" id="KE346362">
    <property type="protein sequence ID" value="KJE91595.1"/>
    <property type="molecule type" value="Genomic_DNA"/>
</dbReference>
<dbReference type="GO" id="GO:0004674">
    <property type="term" value="F:protein serine/threonine kinase activity"/>
    <property type="evidence" value="ECO:0007669"/>
    <property type="project" value="UniProtKB-KW"/>
</dbReference>
<feature type="compositionally biased region" description="Basic and acidic residues" evidence="19">
    <location>
        <begin position="570"/>
        <end position="585"/>
    </location>
</feature>
<feature type="compositionally biased region" description="Low complexity" evidence="19">
    <location>
        <begin position="474"/>
        <end position="502"/>
    </location>
</feature>
<evidence type="ECO:0000256" key="12">
    <source>
        <dbReference type="ARBA" id="ARBA00022777"/>
    </source>
</evidence>
<protein>
    <recommendedName>
        <fullName evidence="17">Serine/threonine-protein kinase RIO2</fullName>
        <ecNumber evidence="4">2.7.11.1</ecNumber>
    </recommendedName>
    <alternativeName>
        <fullName evidence="18">Serine/threonine-protein kinase rio2</fullName>
    </alternativeName>
</protein>
<evidence type="ECO:0000313" key="21">
    <source>
        <dbReference type="EMBL" id="KJE91595.1"/>
    </source>
</evidence>
<keyword evidence="7" id="KW-0723">Serine/threonine-protein kinase</keyword>
<proteinExistence type="inferred from homology"/>
<gene>
    <name evidence="21" type="ORF">CAOG_002713</name>
</gene>
<evidence type="ECO:0000256" key="10">
    <source>
        <dbReference type="ARBA" id="ARBA00022723"/>
    </source>
</evidence>
<dbReference type="FunFam" id="1.10.10.10:FF:000053">
    <property type="entry name" value="Serine/threonine-protein kinase RIO2"/>
    <property type="match status" value="1"/>
</dbReference>
<dbReference type="Gene3D" id="1.10.510.10">
    <property type="entry name" value="Transferase(Phosphotransferase) domain 1"/>
    <property type="match status" value="1"/>
</dbReference>
<dbReference type="GO" id="GO:0030688">
    <property type="term" value="C:preribosome, small subunit precursor"/>
    <property type="evidence" value="ECO:0007669"/>
    <property type="project" value="TreeGrafter"/>
</dbReference>
<dbReference type="SMART" id="SM00090">
    <property type="entry name" value="RIO"/>
    <property type="match status" value="1"/>
</dbReference>
<evidence type="ECO:0000256" key="14">
    <source>
        <dbReference type="ARBA" id="ARBA00022842"/>
    </source>
</evidence>
<accession>A0A0D2WLT9</accession>
<dbReference type="Gene3D" id="3.30.200.20">
    <property type="entry name" value="Phosphorylase Kinase, domain 1"/>
    <property type="match status" value="1"/>
</dbReference>
<reference evidence="22" key="1">
    <citation type="submission" date="2011-02" db="EMBL/GenBank/DDBJ databases">
        <title>The Genome Sequence of Capsaspora owczarzaki ATCC 30864.</title>
        <authorList>
            <person name="Russ C."/>
            <person name="Cuomo C."/>
            <person name="Burger G."/>
            <person name="Gray M.W."/>
            <person name="Holland P.W.H."/>
            <person name="King N."/>
            <person name="Lang F.B.F."/>
            <person name="Roger A.J."/>
            <person name="Ruiz-Trillo I."/>
            <person name="Young S.K."/>
            <person name="Zeng Q."/>
            <person name="Gargeya S."/>
            <person name="Alvarado L."/>
            <person name="Berlin A."/>
            <person name="Chapman S.B."/>
            <person name="Chen Z."/>
            <person name="Freedman E."/>
            <person name="Gellesch M."/>
            <person name="Goldberg J."/>
            <person name="Griggs A."/>
            <person name="Gujja S."/>
            <person name="Heilman E."/>
            <person name="Heiman D."/>
            <person name="Howarth C."/>
            <person name="Mehta T."/>
            <person name="Neiman D."/>
            <person name="Pearson M."/>
            <person name="Roberts A."/>
            <person name="Saif S."/>
            <person name="Shea T."/>
            <person name="Shenoy N."/>
            <person name="Sisk P."/>
            <person name="Stolte C."/>
            <person name="Sykes S."/>
            <person name="White J."/>
            <person name="Yandava C."/>
            <person name="Haas B."/>
            <person name="Nusbaum C."/>
            <person name="Birren B."/>
        </authorList>
    </citation>
    <scope>NUCLEOTIDE SEQUENCE</scope>
    <source>
        <strain evidence="22">ATCC 30864</strain>
    </source>
</reference>
<dbReference type="SUPFAM" id="SSF56112">
    <property type="entry name" value="Protein kinase-like (PK-like)"/>
    <property type="match status" value="1"/>
</dbReference>
<keyword evidence="11" id="KW-0547">Nucleotide-binding</keyword>
<keyword evidence="9" id="KW-0808">Transferase</keyword>
<keyword evidence="14" id="KW-0460">Magnesium</keyword>
<dbReference type="PROSITE" id="PS01245">
    <property type="entry name" value="RIO1"/>
    <property type="match status" value="1"/>
</dbReference>
<dbReference type="Pfam" id="PF09202">
    <property type="entry name" value="Rio2_N"/>
    <property type="match status" value="1"/>
</dbReference>
<dbReference type="Pfam" id="PF01163">
    <property type="entry name" value="RIO1"/>
    <property type="match status" value="1"/>
</dbReference>
<feature type="domain" description="RIO kinase" evidence="20">
    <location>
        <begin position="65"/>
        <end position="291"/>
    </location>
</feature>
<comment type="catalytic activity">
    <reaction evidence="16">
        <text>L-seryl-[protein] + ATP = O-phospho-L-seryl-[protein] + ADP + H(+)</text>
        <dbReference type="Rhea" id="RHEA:17989"/>
        <dbReference type="Rhea" id="RHEA-COMP:9863"/>
        <dbReference type="Rhea" id="RHEA-COMP:11604"/>
        <dbReference type="ChEBI" id="CHEBI:15378"/>
        <dbReference type="ChEBI" id="CHEBI:29999"/>
        <dbReference type="ChEBI" id="CHEBI:30616"/>
        <dbReference type="ChEBI" id="CHEBI:83421"/>
        <dbReference type="ChEBI" id="CHEBI:456216"/>
        <dbReference type="EC" id="2.7.11.1"/>
    </reaction>
</comment>
<dbReference type="InterPro" id="IPR036388">
    <property type="entry name" value="WH-like_DNA-bd_sf"/>
</dbReference>
<dbReference type="AlphaFoldDB" id="A0A0D2WLT9"/>
<dbReference type="FunCoup" id="A0A0D2WLT9">
    <property type="interactions" value="722"/>
</dbReference>
<evidence type="ECO:0000256" key="4">
    <source>
        <dbReference type="ARBA" id="ARBA00012513"/>
    </source>
</evidence>
<dbReference type="FunFam" id="3.30.200.20:FF:000052">
    <property type="entry name" value="Serine/threonine-protein kinase RIO2"/>
    <property type="match status" value="1"/>
</dbReference>
<evidence type="ECO:0000256" key="3">
    <source>
        <dbReference type="ARBA" id="ARBA00009196"/>
    </source>
</evidence>
<dbReference type="InterPro" id="IPR018934">
    <property type="entry name" value="RIO_dom"/>
</dbReference>
<keyword evidence="6" id="KW-0690">Ribosome biogenesis</keyword>
<comment type="similarity">
    <text evidence="3">Belongs to the protein kinase superfamily. RIO-type Ser/Thr kinase family.</text>
</comment>
<evidence type="ECO:0000259" key="20">
    <source>
        <dbReference type="SMART" id="SM00090"/>
    </source>
</evidence>
<evidence type="ECO:0000256" key="16">
    <source>
        <dbReference type="ARBA" id="ARBA00048679"/>
    </source>
</evidence>
<evidence type="ECO:0000256" key="15">
    <source>
        <dbReference type="ARBA" id="ARBA00047899"/>
    </source>
</evidence>
<dbReference type="STRING" id="595528.A0A0D2WLT9"/>
<evidence type="ECO:0000256" key="18">
    <source>
        <dbReference type="ARBA" id="ARBA00068837"/>
    </source>
</evidence>
<dbReference type="FunFam" id="1.10.510.10:FF:000307">
    <property type="entry name" value="Serine/threonine-protein kinase RIO2"/>
    <property type="match status" value="1"/>
</dbReference>
<dbReference type="GO" id="GO:0030490">
    <property type="term" value="P:maturation of SSU-rRNA"/>
    <property type="evidence" value="ECO:0007669"/>
    <property type="project" value="TreeGrafter"/>
</dbReference>
<evidence type="ECO:0000256" key="19">
    <source>
        <dbReference type="SAM" id="MobiDB-lite"/>
    </source>
</evidence>
<keyword evidence="13" id="KW-0067">ATP-binding</keyword>
<dbReference type="InterPro" id="IPR018935">
    <property type="entry name" value="RIO_kinase_CS"/>
</dbReference>
<feature type="region of interest" description="Disordered" evidence="19">
    <location>
        <begin position="474"/>
        <end position="604"/>
    </location>
</feature>
<evidence type="ECO:0000256" key="1">
    <source>
        <dbReference type="ARBA" id="ARBA00001946"/>
    </source>
</evidence>
<dbReference type="Proteomes" id="UP000008743">
    <property type="component" value="Unassembled WGS sequence"/>
</dbReference>
<dbReference type="PhylomeDB" id="A0A0D2WLT9"/>
<dbReference type="GO" id="GO:0005829">
    <property type="term" value="C:cytosol"/>
    <property type="evidence" value="ECO:0007669"/>
    <property type="project" value="TreeGrafter"/>
</dbReference>
<evidence type="ECO:0000256" key="17">
    <source>
        <dbReference type="ARBA" id="ARBA00068353"/>
    </source>
</evidence>
<dbReference type="PANTHER" id="PTHR45852">
    <property type="entry name" value="SER/THR-PROTEIN KINASE RIO2"/>
    <property type="match status" value="1"/>
</dbReference>
<dbReference type="OMA" id="MEHEEMR"/>
<dbReference type="OrthoDB" id="10258631at2759"/>